<evidence type="ECO:0000259" key="3">
    <source>
        <dbReference type="Pfam" id="PF07593"/>
    </source>
</evidence>
<keyword evidence="2" id="KW-0812">Transmembrane</keyword>
<dbReference type="EMBL" id="CP098023">
    <property type="protein sequence ID" value="WKD51564.1"/>
    <property type="molecule type" value="Genomic_DNA"/>
</dbReference>
<dbReference type="RefSeq" id="WP_301418954.1">
    <property type="nucleotide sequence ID" value="NZ_CP098023.1"/>
</dbReference>
<protein>
    <submittedName>
        <fullName evidence="4">CRTAC1 family protein</fullName>
    </submittedName>
</protein>
<gene>
    <name evidence="4" type="ORF">M8T91_09125</name>
</gene>
<proteinExistence type="predicted"/>
<evidence type="ECO:0000256" key="2">
    <source>
        <dbReference type="SAM" id="Phobius"/>
    </source>
</evidence>
<evidence type="ECO:0000313" key="4">
    <source>
        <dbReference type="EMBL" id="WKD51564.1"/>
    </source>
</evidence>
<dbReference type="Proteomes" id="UP001321520">
    <property type="component" value="Chromosome"/>
</dbReference>
<evidence type="ECO:0000256" key="1">
    <source>
        <dbReference type="ARBA" id="ARBA00022729"/>
    </source>
</evidence>
<feature type="transmembrane region" description="Helical" evidence="2">
    <location>
        <begin position="6"/>
        <end position="22"/>
    </location>
</feature>
<dbReference type="Gene3D" id="2.130.10.130">
    <property type="entry name" value="Integrin alpha, N-terminal"/>
    <property type="match status" value="1"/>
</dbReference>
<dbReference type="Pfam" id="PF13517">
    <property type="entry name" value="FG-GAP_3"/>
    <property type="match status" value="2"/>
</dbReference>
<dbReference type="PANTHER" id="PTHR16026:SF0">
    <property type="entry name" value="CARTILAGE ACIDIC PROTEIN 1"/>
    <property type="match status" value="1"/>
</dbReference>
<evidence type="ECO:0000313" key="5">
    <source>
        <dbReference type="Proteomes" id="UP001321520"/>
    </source>
</evidence>
<sequence>MKRLTIGITTAVIIGITVYFPLKSYILKKYGVSEVTVAVSVIKQYLGFESTAKIQQPIHSRREALEKLPEAITIDSEYIPFRDIGSSLGERALRNNSMLWSQGGAIFDANNDGREDIYLTHSGRPVTKKVDQRNVLTGETAPAKPNVLYLNQGNNDSGVPVYRSIQDLTKNGNSLFLEQELLIENKYNPRRTPDDDEFSVGRISTGAIAADFNGDGLLDLYVLASHYGIMAQSHELGFPSYPAKNHLGREARSAREAVVVRTPAFLWGEMQDGKDVMVNFGEQFEAEGRNSLFINLGDKDGDGLPEWEDVTHEAGVGGNWTSTSAAVADVDRDGDLDLYVANFLDPDYWGFGAKYFAGNPNQLYINRLVDTGKLTFQDKSATFNVSGLHLEEGLEASVWRDKDQSFFKTSKHIVDGKQVGEQADHSWSAMFMDFNQDHWPDLVVSNDMSNRLRIYENIQGKSFHYLKAFNDAVWDGCWMGLSAGDLNGDLKEELLIANCGSQTMSAKNTGLLVETEEELNLTALAYINYMKGKSTLHHAVLEYHGGNSGFHDLSGKVKVNHSSHIPPDMSNPMNFTLRDKDFFERNNFSTSLRAYEFAWNLSLLDIDNDQDLDLYMAGALARGNDNFIGDTLGSPGRLLVNESSEGGYEFTDRTLEYQLLDIRHMDYTHNPPRRVAPGTGWTKRDYIYISDTDAYSSSGVDAAESTIRDIFRMHEAASATLNADVNADGFIDILVTHAGGYNSVSPQARNLKVEFGGRILAVPAPNKVVSPPTQFEEGHTSLYINGGSPKNSQGNWVKIHLRDQSSNNLFAIGAKLIVNRDKLYYTRVGGSAFGAVTTDLHIGLGDEALHSVDITWPSGSTNTQKIVLDDPAINQKICIDRKIGVYSCNL</sequence>
<keyword evidence="2" id="KW-0472">Membrane</keyword>
<keyword evidence="5" id="KW-1185">Reference proteome</keyword>
<name>A0ABY9EF14_9GAMM</name>
<dbReference type="InterPro" id="IPR013517">
    <property type="entry name" value="FG-GAP"/>
</dbReference>
<dbReference type="InterPro" id="IPR027039">
    <property type="entry name" value="Crtac1"/>
</dbReference>
<dbReference type="InterPro" id="IPR011519">
    <property type="entry name" value="UnbV_ASPIC"/>
</dbReference>
<dbReference type="InterPro" id="IPR028994">
    <property type="entry name" value="Integrin_alpha_N"/>
</dbReference>
<keyword evidence="2" id="KW-1133">Transmembrane helix</keyword>
<accession>A0ABY9EF14</accession>
<dbReference type="SUPFAM" id="SSF69318">
    <property type="entry name" value="Integrin alpha N-terminal domain"/>
    <property type="match status" value="2"/>
</dbReference>
<dbReference type="PANTHER" id="PTHR16026">
    <property type="entry name" value="CARTILAGE ACIDIC PROTEIN 1"/>
    <property type="match status" value="1"/>
</dbReference>
<reference evidence="4 5" key="1">
    <citation type="submission" date="2022-05" db="EMBL/GenBank/DDBJ databases">
        <title>Microbulbifer sp. nov., isolated from sponge.</title>
        <authorList>
            <person name="Gao L."/>
        </authorList>
    </citation>
    <scope>NUCLEOTIDE SEQUENCE [LARGE SCALE GENOMIC DNA]</scope>
    <source>
        <strain evidence="4 5">MI-G</strain>
    </source>
</reference>
<feature type="domain" description="ASPIC/UnbV" evidence="3">
    <location>
        <begin position="811"/>
        <end position="875"/>
    </location>
</feature>
<organism evidence="4 5">
    <name type="scientific">Microbulbifer spongiae</name>
    <dbReference type="NCBI Taxonomy" id="2944933"/>
    <lineage>
        <taxon>Bacteria</taxon>
        <taxon>Pseudomonadati</taxon>
        <taxon>Pseudomonadota</taxon>
        <taxon>Gammaproteobacteria</taxon>
        <taxon>Cellvibrionales</taxon>
        <taxon>Microbulbiferaceae</taxon>
        <taxon>Microbulbifer</taxon>
    </lineage>
</organism>
<dbReference type="Pfam" id="PF07593">
    <property type="entry name" value="UnbV_ASPIC"/>
    <property type="match status" value="1"/>
</dbReference>
<keyword evidence="1" id="KW-0732">Signal</keyword>